<comment type="similarity">
    <text evidence="1">Belongs to the CapA family.</text>
</comment>
<gene>
    <name evidence="3" type="ORF">EZI54_17060</name>
</gene>
<evidence type="ECO:0000259" key="2">
    <source>
        <dbReference type="SMART" id="SM00854"/>
    </source>
</evidence>
<dbReference type="Proteomes" id="UP000313645">
    <property type="component" value="Unassembled WGS sequence"/>
</dbReference>
<proteinExistence type="inferred from homology"/>
<dbReference type="SUPFAM" id="SSF56300">
    <property type="entry name" value="Metallo-dependent phosphatases"/>
    <property type="match status" value="1"/>
</dbReference>
<dbReference type="PANTHER" id="PTHR33393:SF11">
    <property type="entry name" value="POLYGLUTAMINE SYNTHESIS ACCESSORY PROTEIN RV0574C-RELATED"/>
    <property type="match status" value="1"/>
</dbReference>
<protein>
    <submittedName>
        <fullName evidence="3">CapA family protein</fullName>
    </submittedName>
</protein>
<dbReference type="InterPro" id="IPR052169">
    <property type="entry name" value="CW_Biosynth-Accessory"/>
</dbReference>
<dbReference type="Gene3D" id="3.60.21.10">
    <property type="match status" value="1"/>
</dbReference>
<dbReference type="CDD" id="cd07381">
    <property type="entry name" value="MPP_CapA"/>
    <property type="match status" value="1"/>
</dbReference>
<dbReference type="EMBL" id="SJDL01000030">
    <property type="protein sequence ID" value="TBW51582.1"/>
    <property type="molecule type" value="Genomic_DNA"/>
</dbReference>
<evidence type="ECO:0000313" key="4">
    <source>
        <dbReference type="Proteomes" id="UP000313645"/>
    </source>
</evidence>
<dbReference type="PANTHER" id="PTHR33393">
    <property type="entry name" value="POLYGLUTAMINE SYNTHESIS ACCESSORY PROTEIN RV0574C-RELATED"/>
    <property type="match status" value="1"/>
</dbReference>
<accession>A0ABY1ZHB8</accession>
<dbReference type="RefSeq" id="WP_131483087.1">
    <property type="nucleotide sequence ID" value="NZ_SJDL01000030.1"/>
</dbReference>
<dbReference type="InterPro" id="IPR019079">
    <property type="entry name" value="Capsule_synth_CapA"/>
</dbReference>
<dbReference type="Pfam" id="PF09587">
    <property type="entry name" value="PGA_cap"/>
    <property type="match status" value="1"/>
</dbReference>
<dbReference type="InterPro" id="IPR029052">
    <property type="entry name" value="Metallo-depent_PP-like"/>
</dbReference>
<keyword evidence="4" id="KW-1185">Reference proteome</keyword>
<feature type="domain" description="Capsule synthesis protein CapA" evidence="2">
    <location>
        <begin position="10"/>
        <end position="254"/>
    </location>
</feature>
<dbReference type="SMART" id="SM00854">
    <property type="entry name" value="PGA_cap"/>
    <property type="match status" value="1"/>
</dbReference>
<evidence type="ECO:0000256" key="1">
    <source>
        <dbReference type="ARBA" id="ARBA00005662"/>
    </source>
</evidence>
<name>A0ABY1ZHB8_9GAMM</name>
<comment type="caution">
    <text evidence="3">The sequence shown here is derived from an EMBL/GenBank/DDBJ whole genome shotgun (WGS) entry which is preliminary data.</text>
</comment>
<evidence type="ECO:0000313" key="3">
    <source>
        <dbReference type="EMBL" id="TBW51582.1"/>
    </source>
</evidence>
<reference evidence="3 4" key="1">
    <citation type="submission" date="2019-02" db="EMBL/GenBank/DDBJ databases">
        <title>Marinobacter halodurans sp. nov., a marine bacterium isolated from sea tidal flat.</title>
        <authorList>
            <person name="Yoo Y."/>
            <person name="Lee D.W."/>
            <person name="Kim B.S."/>
            <person name="Kim J.-J."/>
        </authorList>
    </citation>
    <scope>NUCLEOTIDE SEQUENCE [LARGE SCALE GENOMIC DNA]</scope>
    <source>
        <strain evidence="3 4">YJ-S3-2</strain>
    </source>
</reference>
<organism evidence="3 4">
    <name type="scientific">Marinobacter halodurans</name>
    <dbReference type="NCBI Taxonomy" id="2528979"/>
    <lineage>
        <taxon>Bacteria</taxon>
        <taxon>Pseudomonadati</taxon>
        <taxon>Pseudomonadota</taxon>
        <taxon>Gammaproteobacteria</taxon>
        <taxon>Pseudomonadales</taxon>
        <taxon>Marinobacteraceae</taxon>
        <taxon>Marinobacter</taxon>
    </lineage>
</organism>
<sequence length="369" mass="42146">MKDTKAPTLRISAVGDLSLGDHPVCVGHGMRSAFEKHGNEILAAAEPYFRQSDVTIANLETVTTDRGFNRFWLPSFEMRGNPRHLRYIKDAGIDVVGVANNHAMQHGREAFEDMTSSLVRHGLSVIGLDRPDGRTAYHTYEHESGEITYIVALSMRPEEWTHDPVNYSLREDFSELLSEIQDLRRECDGFLICSLHWGLEFINFPSGQQVEFGHALIDAGVDVVLGHHPHVLQPVERYGHGLIFYSLGNFAFDLWGDETKLTGIACVNLCKGGQPEFEFIPMVIGDNLSLELANSDDANEIHRLLSWERYKNLDNRPEGEPEYEALYKSERMKFRYSSYRYFLKNFYKYPLHLFLQSLARTALRRLTGT</sequence>